<name>A0ABW2ZEH6_9SPHI</name>
<keyword evidence="2" id="KW-1185">Reference proteome</keyword>
<organism evidence="1 2">
    <name type="scientific">Mucilaginibacter lutimaris</name>
    <dbReference type="NCBI Taxonomy" id="931629"/>
    <lineage>
        <taxon>Bacteria</taxon>
        <taxon>Pseudomonadati</taxon>
        <taxon>Bacteroidota</taxon>
        <taxon>Sphingobacteriia</taxon>
        <taxon>Sphingobacteriales</taxon>
        <taxon>Sphingobacteriaceae</taxon>
        <taxon>Mucilaginibacter</taxon>
    </lineage>
</organism>
<reference evidence="2" key="1">
    <citation type="journal article" date="2019" name="Int. J. Syst. Evol. Microbiol.">
        <title>The Global Catalogue of Microorganisms (GCM) 10K type strain sequencing project: providing services to taxonomists for standard genome sequencing and annotation.</title>
        <authorList>
            <consortium name="The Broad Institute Genomics Platform"/>
            <consortium name="The Broad Institute Genome Sequencing Center for Infectious Disease"/>
            <person name="Wu L."/>
            <person name="Ma J."/>
        </authorList>
    </citation>
    <scope>NUCLEOTIDE SEQUENCE [LARGE SCALE GENOMIC DNA]</scope>
    <source>
        <strain evidence="2">CCUG 60742</strain>
    </source>
</reference>
<proteinExistence type="predicted"/>
<dbReference type="EMBL" id="JBHTIA010000003">
    <property type="protein sequence ID" value="MFD0764610.1"/>
    <property type="molecule type" value="Genomic_DNA"/>
</dbReference>
<accession>A0ABW2ZEH6</accession>
<gene>
    <name evidence="1" type="ORF">ACFQZI_07075</name>
</gene>
<evidence type="ECO:0000313" key="2">
    <source>
        <dbReference type="Proteomes" id="UP001597073"/>
    </source>
</evidence>
<evidence type="ECO:0000313" key="1">
    <source>
        <dbReference type="EMBL" id="MFD0764610.1"/>
    </source>
</evidence>
<protein>
    <submittedName>
        <fullName evidence="1">Uncharacterized protein</fullName>
    </submittedName>
</protein>
<comment type="caution">
    <text evidence="1">The sequence shown here is derived from an EMBL/GenBank/DDBJ whole genome shotgun (WGS) entry which is preliminary data.</text>
</comment>
<sequence>MHNVTDSPKANRALTKRVTELHRKGYDHDFVLTPAFQLFCLQNNYVFIMESTSVTLVDQVYDDFFGQYKYVYVVESECGEKGILLLDFIHFGAIAQSSSFIN</sequence>
<dbReference type="RefSeq" id="WP_377140328.1">
    <property type="nucleotide sequence ID" value="NZ_JBHTIA010000003.1"/>
</dbReference>
<dbReference type="Proteomes" id="UP001597073">
    <property type="component" value="Unassembled WGS sequence"/>
</dbReference>